<dbReference type="InterPro" id="IPR018289">
    <property type="entry name" value="MULE_transposase_dom"/>
</dbReference>
<dbReference type="OrthoDB" id="2438752at2759"/>
<dbReference type="STRING" id="44941.A0A397U271"/>
<sequence>MFEDNIVFDKFMEYGPNENPMEYELVGAASEGEEIEDRDEPVESVHLEDELVEYEPVGTSQSSRNFENIDESKLKYHRSQLTASGDRMAKKRTYACENAGKYKPNKTRPLEHQRFRGSKKTDCKWHVNLSHSEINNSVHITFIDLEYNHVINVDNARFATAFRKFDESIMSEIERTIVFGHCDAYMIRNLLQPLFPNQLFLIQDLSNAIQKIKREKQVVGSDASHLLKLLLQQQKEDPVMFVQPLINADSNRLSGIFWMTSSQIMLWSRYYDVVLHDNTSRTNKYNFPLSLFILVDNDGKSRLGAQAFLSDETQESYEWVLQQTLDTTNTEP</sequence>
<organism evidence="3 4">
    <name type="scientific">Gigaspora rosea</name>
    <dbReference type="NCBI Taxonomy" id="44941"/>
    <lineage>
        <taxon>Eukaryota</taxon>
        <taxon>Fungi</taxon>
        <taxon>Fungi incertae sedis</taxon>
        <taxon>Mucoromycota</taxon>
        <taxon>Glomeromycotina</taxon>
        <taxon>Glomeromycetes</taxon>
        <taxon>Diversisporales</taxon>
        <taxon>Gigasporaceae</taxon>
        <taxon>Gigaspora</taxon>
    </lineage>
</organism>
<dbReference type="AlphaFoldDB" id="A0A397U271"/>
<gene>
    <name evidence="3" type="ORF">C2G38_2222721</name>
    <name evidence="2" type="ORF">C2G38_2235045</name>
</gene>
<dbReference type="PANTHER" id="PTHR47718:SF3">
    <property type="entry name" value="PROTEIN FAR1-RELATED SEQUENCE 5-LIKE"/>
    <property type="match status" value="1"/>
</dbReference>
<dbReference type="PANTHER" id="PTHR47718">
    <property type="entry name" value="OS01G0519700 PROTEIN"/>
    <property type="match status" value="1"/>
</dbReference>
<evidence type="ECO:0000313" key="2">
    <source>
        <dbReference type="EMBL" id="RIB00238.1"/>
    </source>
</evidence>
<name>A0A397U271_9GLOM</name>
<dbReference type="Pfam" id="PF10551">
    <property type="entry name" value="MULE"/>
    <property type="match status" value="1"/>
</dbReference>
<evidence type="ECO:0000313" key="4">
    <source>
        <dbReference type="Proteomes" id="UP000266673"/>
    </source>
</evidence>
<evidence type="ECO:0000313" key="3">
    <source>
        <dbReference type="EMBL" id="RIB04304.1"/>
    </source>
</evidence>
<accession>A0A397U271</accession>
<comment type="caution">
    <text evidence="3">The sequence shown here is derived from an EMBL/GenBank/DDBJ whole genome shotgun (WGS) entry which is preliminary data.</text>
</comment>
<protein>
    <recommendedName>
        <fullName evidence="1">MULE transposase domain-containing protein</fullName>
    </recommendedName>
</protein>
<dbReference type="EMBL" id="QKWP01002207">
    <property type="protein sequence ID" value="RIB04304.1"/>
    <property type="molecule type" value="Genomic_DNA"/>
</dbReference>
<dbReference type="EMBL" id="QKWP01004755">
    <property type="protein sequence ID" value="RIB00238.1"/>
    <property type="molecule type" value="Genomic_DNA"/>
</dbReference>
<proteinExistence type="predicted"/>
<evidence type="ECO:0000259" key="1">
    <source>
        <dbReference type="Pfam" id="PF10551"/>
    </source>
</evidence>
<dbReference type="Proteomes" id="UP000266673">
    <property type="component" value="Unassembled WGS sequence"/>
</dbReference>
<reference evidence="3 4" key="1">
    <citation type="submission" date="2018-06" db="EMBL/GenBank/DDBJ databases">
        <title>Comparative genomics reveals the genomic features of Rhizophagus irregularis, R. cerebriforme, R. diaphanum and Gigaspora rosea, and their symbiotic lifestyle signature.</title>
        <authorList>
            <person name="Morin E."/>
            <person name="San Clemente H."/>
            <person name="Chen E.C.H."/>
            <person name="De La Providencia I."/>
            <person name="Hainaut M."/>
            <person name="Kuo A."/>
            <person name="Kohler A."/>
            <person name="Murat C."/>
            <person name="Tang N."/>
            <person name="Roy S."/>
            <person name="Loubradou J."/>
            <person name="Henrissat B."/>
            <person name="Grigoriev I.V."/>
            <person name="Corradi N."/>
            <person name="Roux C."/>
            <person name="Martin F.M."/>
        </authorList>
    </citation>
    <scope>NUCLEOTIDE SEQUENCE [LARGE SCALE GENOMIC DNA]</scope>
    <source>
        <strain evidence="3 4">DAOM 194757</strain>
    </source>
</reference>
<keyword evidence="4" id="KW-1185">Reference proteome</keyword>
<feature type="domain" description="MULE transposase" evidence="1">
    <location>
        <begin position="273"/>
        <end position="325"/>
    </location>
</feature>